<feature type="repeat" description="TPR" evidence="1">
    <location>
        <begin position="285"/>
        <end position="318"/>
    </location>
</feature>
<sequence length="477" mass="53989">MRWKSDCKIHETRRGRRTWCLLVSVVLCLSFTAMTQSVWASAVETRLSEVELDIWRSAAFQRQFAESYLAETEIEPRVTQAERDRMLSVLELISSDSLDEAARMLQRHTKDASSAVFDFTLANIHFQKDQLEPAAEAYERAVAKFPKFRRAWKNLGLIHVRSGEFSRAIPALTRTIELGGGDALTYGLLGFAYASVENNLAAESAYRLAVLLDPATLDWKMGLARSLFRQQRYADAAALCQTLIAENPTRADLWLLQANAYIGLNEPLKAAINYELVDHMGKSTADSLTMLGDIYVNQELFEIAVGSYLRALEMDPRRTSQRAIRAAAVLTARGAYEETKQLIERIETVLGSELDAEQRKDLLKLRARIAVAENSGQDEIRVLEEIVALDPLEGEALILLGQYCARAGDFEKAVFYYERAQSLEKHEADARVRHAQLLVQQGKYTEALPLLRRAQDLKPREDVQKYLEQVERVARSR</sequence>
<organism evidence="2 3">
    <name type="scientific">Anaerobaca lacustris</name>
    <dbReference type="NCBI Taxonomy" id="3044600"/>
    <lineage>
        <taxon>Bacteria</taxon>
        <taxon>Pseudomonadati</taxon>
        <taxon>Planctomycetota</taxon>
        <taxon>Phycisphaerae</taxon>
        <taxon>Sedimentisphaerales</taxon>
        <taxon>Anaerobacaceae</taxon>
        <taxon>Anaerobaca</taxon>
    </lineage>
</organism>
<dbReference type="SMART" id="SM00028">
    <property type="entry name" value="TPR"/>
    <property type="match status" value="7"/>
</dbReference>
<dbReference type="EMBL" id="JASCXX010000028">
    <property type="protein sequence ID" value="MDI6451125.1"/>
    <property type="molecule type" value="Genomic_DNA"/>
</dbReference>
<feature type="repeat" description="TPR" evidence="1">
    <location>
        <begin position="149"/>
        <end position="182"/>
    </location>
</feature>
<reference evidence="2" key="1">
    <citation type="submission" date="2023-05" db="EMBL/GenBank/DDBJ databases">
        <title>Anaerotaeda fermentans gen. nov., sp. nov., a novel anaerobic planctomycete of the new family within the order Sedimentisphaerales isolated from Taman Peninsula, Russia.</title>
        <authorList>
            <person name="Khomyakova M.A."/>
            <person name="Merkel A.Y."/>
            <person name="Slobodkin A.I."/>
        </authorList>
    </citation>
    <scope>NUCLEOTIDE SEQUENCE</scope>
    <source>
        <strain evidence="2">M17dextr</strain>
    </source>
</reference>
<dbReference type="Pfam" id="PF13181">
    <property type="entry name" value="TPR_8"/>
    <property type="match status" value="1"/>
</dbReference>
<keyword evidence="1" id="KW-0802">TPR repeat</keyword>
<gene>
    <name evidence="2" type="ORF">QJ522_18835</name>
</gene>
<dbReference type="PANTHER" id="PTHR12558:SF13">
    <property type="entry name" value="CELL DIVISION CYCLE PROTEIN 27 HOMOLOG"/>
    <property type="match status" value="1"/>
</dbReference>
<name>A0AAW6TZR8_9BACT</name>
<dbReference type="Pfam" id="PF13432">
    <property type="entry name" value="TPR_16"/>
    <property type="match status" value="2"/>
</dbReference>
<evidence type="ECO:0000313" key="3">
    <source>
        <dbReference type="Proteomes" id="UP001431776"/>
    </source>
</evidence>
<dbReference type="RefSeq" id="WP_349246534.1">
    <property type="nucleotide sequence ID" value="NZ_JASCXX010000028.1"/>
</dbReference>
<dbReference type="AlphaFoldDB" id="A0AAW6TZR8"/>
<dbReference type="Gene3D" id="1.25.40.10">
    <property type="entry name" value="Tetratricopeptide repeat domain"/>
    <property type="match status" value="2"/>
</dbReference>
<dbReference type="PROSITE" id="PS50005">
    <property type="entry name" value="TPR"/>
    <property type="match status" value="4"/>
</dbReference>
<comment type="caution">
    <text evidence="2">The sequence shown here is derived from an EMBL/GenBank/DDBJ whole genome shotgun (WGS) entry which is preliminary data.</text>
</comment>
<protein>
    <submittedName>
        <fullName evidence="2">Tetratricopeptide repeat protein</fullName>
    </submittedName>
</protein>
<dbReference type="InterPro" id="IPR011990">
    <property type="entry name" value="TPR-like_helical_dom_sf"/>
</dbReference>
<feature type="repeat" description="TPR" evidence="1">
    <location>
        <begin position="394"/>
        <end position="427"/>
    </location>
</feature>
<dbReference type="PANTHER" id="PTHR12558">
    <property type="entry name" value="CELL DIVISION CYCLE 16,23,27"/>
    <property type="match status" value="1"/>
</dbReference>
<keyword evidence="3" id="KW-1185">Reference proteome</keyword>
<feature type="repeat" description="TPR" evidence="1">
    <location>
        <begin position="428"/>
        <end position="461"/>
    </location>
</feature>
<dbReference type="Proteomes" id="UP001431776">
    <property type="component" value="Unassembled WGS sequence"/>
</dbReference>
<evidence type="ECO:0000313" key="2">
    <source>
        <dbReference type="EMBL" id="MDI6451125.1"/>
    </source>
</evidence>
<accession>A0AAW6TZR8</accession>
<proteinExistence type="predicted"/>
<dbReference type="Pfam" id="PF12895">
    <property type="entry name" value="ANAPC3"/>
    <property type="match status" value="1"/>
</dbReference>
<dbReference type="SUPFAM" id="SSF48452">
    <property type="entry name" value="TPR-like"/>
    <property type="match status" value="2"/>
</dbReference>
<evidence type="ECO:0000256" key="1">
    <source>
        <dbReference type="PROSITE-ProRule" id="PRU00339"/>
    </source>
</evidence>
<dbReference type="InterPro" id="IPR019734">
    <property type="entry name" value="TPR_rpt"/>
</dbReference>